<dbReference type="EMBL" id="JACHMK010000001">
    <property type="protein sequence ID" value="MBB6334708.1"/>
    <property type="molecule type" value="Genomic_DNA"/>
</dbReference>
<evidence type="ECO:0000313" key="3">
    <source>
        <dbReference type="EMBL" id="MBB6334708.1"/>
    </source>
</evidence>
<dbReference type="InterPro" id="IPR005545">
    <property type="entry name" value="YCII"/>
</dbReference>
<dbReference type="RefSeq" id="WP_184452639.1">
    <property type="nucleotide sequence ID" value="NZ_JACHMK010000001.1"/>
</dbReference>
<comment type="similarity">
    <text evidence="1">Belongs to the YciI family.</text>
</comment>
<protein>
    <submittedName>
        <fullName evidence="3">Uncharacterized protein YciI</fullName>
    </submittedName>
</protein>
<organism evidence="3 4">
    <name type="scientific">Schaalia hyovaginalis</name>
    <dbReference type="NCBI Taxonomy" id="29316"/>
    <lineage>
        <taxon>Bacteria</taxon>
        <taxon>Bacillati</taxon>
        <taxon>Actinomycetota</taxon>
        <taxon>Actinomycetes</taxon>
        <taxon>Actinomycetales</taxon>
        <taxon>Actinomycetaceae</taxon>
        <taxon>Schaalia</taxon>
    </lineage>
</organism>
<name>A0A923E2D0_9ACTO</name>
<evidence type="ECO:0000313" key="4">
    <source>
        <dbReference type="Proteomes" id="UP000617426"/>
    </source>
</evidence>
<feature type="domain" description="YCII-related" evidence="2">
    <location>
        <begin position="3"/>
        <end position="87"/>
    </location>
</feature>
<dbReference type="Gene3D" id="3.30.70.1060">
    <property type="entry name" value="Dimeric alpha+beta barrel"/>
    <property type="match status" value="1"/>
</dbReference>
<proteinExistence type="inferred from homology"/>
<dbReference type="SUPFAM" id="SSF54909">
    <property type="entry name" value="Dimeric alpha+beta barrel"/>
    <property type="match status" value="1"/>
</dbReference>
<gene>
    <name evidence="3" type="ORF">HD592_001273</name>
</gene>
<dbReference type="AlphaFoldDB" id="A0A923E2D0"/>
<keyword evidence="4" id="KW-1185">Reference proteome</keyword>
<sequence>MAYFAVFYEYDPSKSELADEIRPRHRAFLADLKERGANVASGPLSGDGPNALLIFEADSAQTVEELLDEDPFKVCGVVTGRSVHPWNPVISRF</sequence>
<comment type="caution">
    <text evidence="3">The sequence shown here is derived from an EMBL/GenBank/DDBJ whole genome shotgun (WGS) entry which is preliminary data.</text>
</comment>
<dbReference type="InterPro" id="IPR011008">
    <property type="entry name" value="Dimeric_a/b-barrel"/>
</dbReference>
<evidence type="ECO:0000259" key="2">
    <source>
        <dbReference type="Pfam" id="PF03795"/>
    </source>
</evidence>
<accession>A0A923E2D0</accession>
<reference evidence="3" key="1">
    <citation type="submission" date="2020-08" db="EMBL/GenBank/DDBJ databases">
        <title>Sequencing the genomes of 1000 actinobacteria strains.</title>
        <authorList>
            <person name="Klenk H.-P."/>
        </authorList>
    </citation>
    <scope>NUCLEOTIDE SEQUENCE</scope>
    <source>
        <strain evidence="3">DSM 10695</strain>
    </source>
</reference>
<dbReference type="Proteomes" id="UP000617426">
    <property type="component" value="Unassembled WGS sequence"/>
</dbReference>
<dbReference type="Pfam" id="PF03795">
    <property type="entry name" value="YCII"/>
    <property type="match status" value="1"/>
</dbReference>
<dbReference type="GeneID" id="85978997"/>
<evidence type="ECO:0000256" key="1">
    <source>
        <dbReference type="ARBA" id="ARBA00007689"/>
    </source>
</evidence>